<evidence type="ECO:0000259" key="6">
    <source>
        <dbReference type="PROSITE" id="PS51123"/>
    </source>
</evidence>
<evidence type="ECO:0000256" key="5">
    <source>
        <dbReference type="SAM" id="SignalP"/>
    </source>
</evidence>
<dbReference type="STRING" id="927083.DB32_006487"/>
<dbReference type="EMBL" id="CP011125">
    <property type="protein sequence ID" value="AKF09338.1"/>
    <property type="molecule type" value="Genomic_DNA"/>
</dbReference>
<sequence>MSTRSLLLASALLASIASRAHADDVTPTLQLEGGAQVMLTDSYRDRFDWGGLGFARAGIELIGPLALQLGVGTAWFPVPEQDPGNLYAFELGARGFFVIDRVAGGPFVDANVGVGITGDLVRLVFDVGLGWELLPLEWLGVGPVVRYQQIVQPDGEARPDDAHLLSFGLSVTARIDVGGGGDDVQTAAAPPAPVDTDADGLRDDSDRCPDLAEDADGVDDTDGCPEDDVDHDGLDDASDACPTAAEVRNGFQDDDGCPDEAPPPEPASAPPAAARGEPLSQEILFRVGSDRVSGRYTSELAEVCTLLRDEPTVRVRVIGHADEQGTAAANARLGAARAGAVAEQLVLCGVAPERIEAVSYGDTQPLCRDEASTDCHARNRRVTFELLRRE</sequence>
<dbReference type="PANTHER" id="PTHR30329">
    <property type="entry name" value="STATOR ELEMENT OF FLAGELLAR MOTOR COMPLEX"/>
    <property type="match status" value="1"/>
</dbReference>
<feature type="compositionally biased region" description="Acidic residues" evidence="4">
    <location>
        <begin position="211"/>
        <end position="238"/>
    </location>
</feature>
<dbReference type="RefSeq" id="WP_053236394.1">
    <property type="nucleotide sequence ID" value="NZ_CP011125.1"/>
</dbReference>
<feature type="signal peptide" evidence="5">
    <location>
        <begin position="1"/>
        <end position="22"/>
    </location>
</feature>
<accession>A0A0F6YLL8</accession>
<feature type="chain" id="PRO_5002512917" evidence="5">
    <location>
        <begin position="23"/>
        <end position="390"/>
    </location>
</feature>
<name>A0A0F6YLL8_9BACT</name>
<dbReference type="CDD" id="cd07185">
    <property type="entry name" value="OmpA_C-like"/>
    <property type="match status" value="1"/>
</dbReference>
<dbReference type="PANTHER" id="PTHR30329:SF21">
    <property type="entry name" value="LIPOPROTEIN YIAD-RELATED"/>
    <property type="match status" value="1"/>
</dbReference>
<dbReference type="InterPro" id="IPR036737">
    <property type="entry name" value="OmpA-like_sf"/>
</dbReference>
<evidence type="ECO:0000313" key="7">
    <source>
        <dbReference type="EMBL" id="AKF09338.1"/>
    </source>
</evidence>
<dbReference type="GO" id="GO:0009279">
    <property type="term" value="C:cell outer membrane"/>
    <property type="evidence" value="ECO:0007669"/>
    <property type="project" value="InterPro"/>
</dbReference>
<dbReference type="OrthoDB" id="9805566at2"/>
<protein>
    <submittedName>
        <fullName evidence="7">Calcium-binding acidic-repeat protein</fullName>
    </submittedName>
</protein>
<dbReference type="AlphaFoldDB" id="A0A0F6YLL8"/>
<feature type="compositionally biased region" description="Pro residues" evidence="4">
    <location>
        <begin position="260"/>
        <end position="269"/>
    </location>
</feature>
<gene>
    <name evidence="7" type="ORF">DB32_006487</name>
</gene>
<reference evidence="7 8" key="1">
    <citation type="submission" date="2015-03" db="EMBL/GenBank/DDBJ databases">
        <title>Genome assembly of Sandaracinus amylolyticus DSM 53668.</title>
        <authorList>
            <person name="Sharma G."/>
            <person name="Subramanian S."/>
        </authorList>
    </citation>
    <scope>NUCLEOTIDE SEQUENCE [LARGE SCALE GENOMIC DNA]</scope>
    <source>
        <strain evidence="7 8">DSM 53668</strain>
    </source>
</reference>
<keyword evidence="5" id="KW-0732">Signal</keyword>
<dbReference type="Proteomes" id="UP000034883">
    <property type="component" value="Chromosome"/>
</dbReference>
<dbReference type="InterPro" id="IPR050330">
    <property type="entry name" value="Bact_OuterMem_StrucFunc"/>
</dbReference>
<evidence type="ECO:0000256" key="2">
    <source>
        <dbReference type="ARBA" id="ARBA00023136"/>
    </source>
</evidence>
<dbReference type="Gene3D" id="3.30.1330.60">
    <property type="entry name" value="OmpA-like domain"/>
    <property type="match status" value="1"/>
</dbReference>
<keyword evidence="8" id="KW-1185">Reference proteome</keyword>
<evidence type="ECO:0000256" key="4">
    <source>
        <dbReference type="SAM" id="MobiDB-lite"/>
    </source>
</evidence>
<comment type="subcellular location">
    <subcellularLocation>
        <location evidence="1">Membrane</location>
    </subcellularLocation>
</comment>
<evidence type="ECO:0000313" key="8">
    <source>
        <dbReference type="Proteomes" id="UP000034883"/>
    </source>
</evidence>
<dbReference type="InterPro" id="IPR006690">
    <property type="entry name" value="OMPA-like_CS"/>
</dbReference>
<feature type="compositionally biased region" description="Basic and acidic residues" evidence="4">
    <location>
        <begin position="199"/>
        <end position="210"/>
    </location>
</feature>
<dbReference type="Pfam" id="PF00691">
    <property type="entry name" value="OmpA"/>
    <property type="match status" value="1"/>
</dbReference>
<dbReference type="SUPFAM" id="SSF103088">
    <property type="entry name" value="OmpA-like"/>
    <property type="match status" value="1"/>
</dbReference>
<feature type="domain" description="OmpA-like" evidence="6">
    <location>
        <begin position="272"/>
        <end position="390"/>
    </location>
</feature>
<organism evidence="7 8">
    <name type="scientific">Sandaracinus amylolyticus</name>
    <dbReference type="NCBI Taxonomy" id="927083"/>
    <lineage>
        <taxon>Bacteria</taxon>
        <taxon>Pseudomonadati</taxon>
        <taxon>Myxococcota</taxon>
        <taxon>Polyangia</taxon>
        <taxon>Polyangiales</taxon>
        <taxon>Sandaracinaceae</taxon>
        <taxon>Sandaracinus</taxon>
    </lineage>
</organism>
<proteinExistence type="predicted"/>
<keyword evidence="2 3" id="KW-0472">Membrane</keyword>
<feature type="region of interest" description="Disordered" evidence="4">
    <location>
        <begin position="181"/>
        <end position="277"/>
    </location>
</feature>
<evidence type="ECO:0000256" key="1">
    <source>
        <dbReference type="ARBA" id="ARBA00004370"/>
    </source>
</evidence>
<dbReference type="PROSITE" id="PS51123">
    <property type="entry name" value="OMPA_2"/>
    <property type="match status" value="1"/>
</dbReference>
<evidence type="ECO:0000256" key="3">
    <source>
        <dbReference type="PROSITE-ProRule" id="PRU00473"/>
    </source>
</evidence>
<dbReference type="KEGG" id="samy:DB32_006487"/>
<dbReference type="InterPro" id="IPR006665">
    <property type="entry name" value="OmpA-like"/>
</dbReference>
<dbReference type="PROSITE" id="PS01068">
    <property type="entry name" value="OMPA_1"/>
    <property type="match status" value="1"/>
</dbReference>